<protein>
    <submittedName>
        <fullName evidence="1">Uncharacterized protein</fullName>
    </submittedName>
</protein>
<dbReference type="EMBL" id="LWCA01002319">
    <property type="protein sequence ID" value="OAF63942.1"/>
    <property type="molecule type" value="Genomic_DNA"/>
</dbReference>
<evidence type="ECO:0000313" key="2">
    <source>
        <dbReference type="Proteomes" id="UP000078046"/>
    </source>
</evidence>
<dbReference type="OrthoDB" id="9975421at2759"/>
<organism evidence="1 2">
    <name type="scientific">Intoshia linei</name>
    <dbReference type="NCBI Taxonomy" id="1819745"/>
    <lineage>
        <taxon>Eukaryota</taxon>
        <taxon>Metazoa</taxon>
        <taxon>Spiralia</taxon>
        <taxon>Lophotrochozoa</taxon>
        <taxon>Mesozoa</taxon>
        <taxon>Orthonectida</taxon>
        <taxon>Rhopaluridae</taxon>
        <taxon>Intoshia</taxon>
    </lineage>
</organism>
<dbReference type="Proteomes" id="UP000078046">
    <property type="component" value="Unassembled WGS sequence"/>
</dbReference>
<reference evidence="1 2" key="1">
    <citation type="submission" date="2016-04" db="EMBL/GenBank/DDBJ databases">
        <title>The genome of Intoshia linei affirms orthonectids as highly simplified spiralians.</title>
        <authorList>
            <person name="Mikhailov K.V."/>
            <person name="Slusarev G.S."/>
            <person name="Nikitin M.A."/>
            <person name="Logacheva M.D."/>
            <person name="Penin A."/>
            <person name="Aleoshin V."/>
            <person name="Panchin Y.V."/>
        </authorList>
    </citation>
    <scope>NUCLEOTIDE SEQUENCE [LARGE SCALE GENOMIC DNA]</scope>
    <source>
        <strain evidence="1">Intl2013</strain>
        <tissue evidence="1">Whole animal</tissue>
    </source>
</reference>
<dbReference type="InterPro" id="IPR008560">
    <property type="entry name" value="DUF842_euk"/>
</dbReference>
<gene>
    <name evidence="1" type="ORF">A3Q56_08353</name>
</gene>
<keyword evidence="2" id="KW-1185">Reference proteome</keyword>
<accession>A0A177AR04</accession>
<dbReference type="Pfam" id="PF05811">
    <property type="entry name" value="DUF842"/>
    <property type="match status" value="1"/>
</dbReference>
<proteinExistence type="predicted"/>
<dbReference type="AlphaFoldDB" id="A0A177AR04"/>
<evidence type="ECO:0000313" key="1">
    <source>
        <dbReference type="EMBL" id="OAF63942.1"/>
    </source>
</evidence>
<sequence length="55" mass="6459">MMDCADDFKDKTLSSNMEDMKNSFMLNCAKKCSDKHLLNLPSIEKRLKQIVEKYK</sequence>
<name>A0A177AR04_9BILA</name>
<comment type="caution">
    <text evidence="1">The sequence shown here is derived from an EMBL/GenBank/DDBJ whole genome shotgun (WGS) entry which is preliminary data.</text>
</comment>